<name>A0A6J6SKQ7_9ZZZZ</name>
<dbReference type="EMBL" id="CAEZYR010000020">
    <property type="protein sequence ID" value="CAB4735452.1"/>
    <property type="molecule type" value="Genomic_DNA"/>
</dbReference>
<accession>A0A6J6SKQ7</accession>
<dbReference type="EMBL" id="CAFBOS010000014">
    <property type="protein sequence ID" value="CAB4981316.1"/>
    <property type="molecule type" value="Genomic_DNA"/>
</dbReference>
<organism evidence="1">
    <name type="scientific">freshwater metagenome</name>
    <dbReference type="NCBI Taxonomy" id="449393"/>
    <lineage>
        <taxon>unclassified sequences</taxon>
        <taxon>metagenomes</taxon>
        <taxon>ecological metagenomes</taxon>
    </lineage>
</organism>
<dbReference type="EMBL" id="CAFABA010000017">
    <property type="protein sequence ID" value="CAB4820026.1"/>
    <property type="molecule type" value="Genomic_DNA"/>
</dbReference>
<dbReference type="AlphaFoldDB" id="A0A6J6SKQ7"/>
<protein>
    <submittedName>
        <fullName evidence="1">Unannotated protein</fullName>
    </submittedName>
</protein>
<evidence type="ECO:0000313" key="2">
    <source>
        <dbReference type="EMBL" id="CAB4820026.1"/>
    </source>
</evidence>
<gene>
    <name evidence="1" type="ORF">UFOPK2754_00788</name>
    <name evidence="2" type="ORF">UFOPK3139_00642</name>
    <name evidence="3" type="ORF">UFOPK3543_00857</name>
    <name evidence="4" type="ORF">UFOPK3967_00378</name>
</gene>
<evidence type="ECO:0000313" key="1">
    <source>
        <dbReference type="EMBL" id="CAB4735452.1"/>
    </source>
</evidence>
<proteinExistence type="predicted"/>
<evidence type="ECO:0000313" key="3">
    <source>
        <dbReference type="EMBL" id="CAB4900936.1"/>
    </source>
</evidence>
<dbReference type="EMBL" id="CAFBMH010000021">
    <property type="protein sequence ID" value="CAB4900936.1"/>
    <property type="molecule type" value="Genomic_DNA"/>
</dbReference>
<evidence type="ECO:0000313" key="4">
    <source>
        <dbReference type="EMBL" id="CAB4981316.1"/>
    </source>
</evidence>
<sequence>MILVVICAAGVGACSNGTDTSPQSASSCEELVKSSAQLTRTIVRNLQGKTVADLRAADPSEPYAELLRPFDPYRNRATELGCDTGQLRRLACREYQGIKPNGPVSEEFLSLVPDTSC</sequence>
<reference evidence="1" key="1">
    <citation type="submission" date="2020-05" db="EMBL/GenBank/DDBJ databases">
        <authorList>
            <person name="Chiriac C."/>
            <person name="Salcher M."/>
            <person name="Ghai R."/>
            <person name="Kavagutti S V."/>
        </authorList>
    </citation>
    <scope>NUCLEOTIDE SEQUENCE</scope>
</reference>